<dbReference type="CDD" id="cd00338">
    <property type="entry name" value="Ser_Recombinase"/>
    <property type="match status" value="1"/>
</dbReference>
<protein>
    <recommendedName>
        <fullName evidence="2">Resolvase/invertase-type recombinase catalytic domain-containing protein</fullName>
    </recommendedName>
</protein>
<keyword evidence="4" id="KW-1185">Reference proteome</keyword>
<dbReference type="AlphaFoldDB" id="A0A517PZN0"/>
<dbReference type="Gene3D" id="3.40.50.1390">
    <property type="entry name" value="Resolvase, N-terminal catalytic domain"/>
    <property type="match status" value="1"/>
</dbReference>
<organism evidence="3 4">
    <name type="scientific">Gimesia panareensis</name>
    <dbReference type="NCBI Taxonomy" id="2527978"/>
    <lineage>
        <taxon>Bacteria</taxon>
        <taxon>Pseudomonadati</taxon>
        <taxon>Planctomycetota</taxon>
        <taxon>Planctomycetia</taxon>
        <taxon>Planctomycetales</taxon>
        <taxon>Planctomycetaceae</taxon>
        <taxon>Gimesia</taxon>
    </lineage>
</organism>
<dbReference type="InterPro" id="IPR036162">
    <property type="entry name" value="Resolvase-like_N_sf"/>
</dbReference>
<dbReference type="InterPro" id="IPR025827">
    <property type="entry name" value="Zn_ribbon_recom_dom"/>
</dbReference>
<dbReference type="SMART" id="SM00857">
    <property type="entry name" value="Resolvase"/>
    <property type="match status" value="1"/>
</dbReference>
<evidence type="ECO:0000259" key="2">
    <source>
        <dbReference type="SMART" id="SM00857"/>
    </source>
</evidence>
<gene>
    <name evidence="3" type="ORF">Enr10x_01100</name>
</gene>
<evidence type="ECO:0000256" key="1">
    <source>
        <dbReference type="SAM" id="MobiDB-lite"/>
    </source>
</evidence>
<dbReference type="PANTHER" id="PTHR30461">
    <property type="entry name" value="DNA-INVERTASE FROM LAMBDOID PROPHAGE"/>
    <property type="match status" value="1"/>
</dbReference>
<sequence>MPEKQLRFAALVRVSTDKQEKQGESLRTQEKQITQAVETLGGVITKRYAGQEHATSGYEREQLDKLLADATKKRKPFDAVMVFDASRWSRDNARSKAGLQAFRDNDIRFFTLTQEHNLFNPSAILFLGMSAEIGEYQARQQKQKSVMSCIDRAKRLGAPTSGKKPFGRTWDKEAQKWGLDTKKKAMIQDIAKRYLAGEPLPKLATEYGINHSFLNKTLAESCGSSYEITWNIKDLKIHETVTIDIPPLLSDKTIKAIRKKAVANRTYQHGTPKYHYLLQGYVFCEECGYAMTGQANSRGTLYYRHRTRSRHCECDVVPKPYVRADQLEDAVILHLFDTFGNPKAVERAIEEATPDLKRREECLKKIQRLNSELAGIKKARDSILNLIEKGSLTEEQAGTKLAGLQDREELLTTELDQVLASIENVPTPEEIKSTAEEVVRRFSKPKVSARKRLRIRAANRFDKMTWEDKRGLIELVFDGTFSDGRPMGIYIEPIEGQENHRQKKWAFTIRGMAPVNGDQCVTQCVSGSPEPGHPGRRFLRPAVRRHRELRRSDGAGGDPSRVL</sequence>
<dbReference type="SUPFAM" id="SSF53041">
    <property type="entry name" value="Resolvase-like"/>
    <property type="match status" value="1"/>
</dbReference>
<dbReference type="InterPro" id="IPR006119">
    <property type="entry name" value="Resolv_N"/>
</dbReference>
<evidence type="ECO:0000313" key="4">
    <source>
        <dbReference type="Proteomes" id="UP000315647"/>
    </source>
</evidence>
<dbReference type="Proteomes" id="UP000315647">
    <property type="component" value="Chromosome"/>
</dbReference>
<dbReference type="PANTHER" id="PTHR30461:SF23">
    <property type="entry name" value="DNA RECOMBINASE-RELATED"/>
    <property type="match status" value="1"/>
</dbReference>
<name>A0A517PZN0_9PLAN</name>
<dbReference type="GO" id="GO:0000150">
    <property type="term" value="F:DNA strand exchange activity"/>
    <property type="evidence" value="ECO:0007669"/>
    <property type="project" value="InterPro"/>
</dbReference>
<feature type="compositionally biased region" description="Basic residues" evidence="1">
    <location>
        <begin position="534"/>
        <end position="549"/>
    </location>
</feature>
<feature type="region of interest" description="Disordered" evidence="1">
    <location>
        <begin position="525"/>
        <end position="563"/>
    </location>
</feature>
<reference evidence="3 4" key="1">
    <citation type="submission" date="2019-03" db="EMBL/GenBank/DDBJ databases">
        <title>Deep-cultivation of Planctomycetes and their phenomic and genomic characterization uncovers novel biology.</title>
        <authorList>
            <person name="Wiegand S."/>
            <person name="Jogler M."/>
            <person name="Boedeker C."/>
            <person name="Pinto D."/>
            <person name="Vollmers J."/>
            <person name="Rivas-Marin E."/>
            <person name="Kohn T."/>
            <person name="Peeters S.H."/>
            <person name="Heuer A."/>
            <person name="Rast P."/>
            <person name="Oberbeckmann S."/>
            <person name="Bunk B."/>
            <person name="Jeske O."/>
            <person name="Meyerdierks A."/>
            <person name="Storesund J.E."/>
            <person name="Kallscheuer N."/>
            <person name="Luecker S."/>
            <person name="Lage O.M."/>
            <person name="Pohl T."/>
            <person name="Merkel B.J."/>
            <person name="Hornburger P."/>
            <person name="Mueller R.-W."/>
            <person name="Bruemmer F."/>
            <person name="Labrenz M."/>
            <person name="Spormann A.M."/>
            <person name="Op den Camp H."/>
            <person name="Overmann J."/>
            <person name="Amann R."/>
            <person name="Jetten M.S.M."/>
            <person name="Mascher T."/>
            <person name="Medema M.H."/>
            <person name="Devos D.P."/>
            <person name="Kaster A.-K."/>
            <person name="Ovreas L."/>
            <person name="Rohde M."/>
            <person name="Galperin M.Y."/>
            <person name="Jogler C."/>
        </authorList>
    </citation>
    <scope>NUCLEOTIDE SEQUENCE [LARGE SCALE GENOMIC DNA]</scope>
    <source>
        <strain evidence="3 4">Enr10</strain>
    </source>
</reference>
<evidence type="ECO:0000313" key="3">
    <source>
        <dbReference type="EMBL" id="QDT24818.1"/>
    </source>
</evidence>
<dbReference type="EMBL" id="CP037421">
    <property type="protein sequence ID" value="QDT24818.1"/>
    <property type="molecule type" value="Genomic_DNA"/>
</dbReference>
<accession>A0A517PZN0</accession>
<dbReference type="RefSeq" id="WP_197997434.1">
    <property type="nucleotide sequence ID" value="NZ_CP037421.1"/>
</dbReference>
<dbReference type="InterPro" id="IPR050639">
    <property type="entry name" value="SSR_resolvase"/>
</dbReference>
<dbReference type="Pfam" id="PF00239">
    <property type="entry name" value="Resolvase"/>
    <property type="match status" value="1"/>
</dbReference>
<proteinExistence type="predicted"/>
<dbReference type="GO" id="GO:0003677">
    <property type="term" value="F:DNA binding"/>
    <property type="evidence" value="ECO:0007669"/>
    <property type="project" value="InterPro"/>
</dbReference>
<feature type="domain" description="Resolvase/invertase-type recombinase catalytic" evidence="2">
    <location>
        <begin position="8"/>
        <end position="159"/>
    </location>
</feature>
<dbReference type="Pfam" id="PF13408">
    <property type="entry name" value="Zn_ribbon_recom"/>
    <property type="match status" value="1"/>
</dbReference>